<sequence>MQATSMLSALPPEIIDEIFSHLMDASGGRRTLKSCALVCCSFLHPARARLFRRLAVRNGSDRSRFCRLAQEAPHLISCIRNLYINGFGLFLGDTELPQALEHFVHGINGPPRAHLQEVTLDNMSWPDLSPQTQLVLLKLLACEFLHRVALDNIDDFPVQHFSAALKSLRINNTRFPARFRWPATSQRLPELEWLTVNLCPSKYQGQTLDILLQKFTNCIVDVKRLRVFNVFSCNKFTWSTYRRSIYTVSRSLEQLHIQTLSPSRHTDYLC</sequence>
<dbReference type="OrthoDB" id="2788229at2759"/>
<evidence type="ECO:0000259" key="1">
    <source>
        <dbReference type="Pfam" id="PF12937"/>
    </source>
</evidence>
<dbReference type="InterPro" id="IPR001810">
    <property type="entry name" value="F-box_dom"/>
</dbReference>
<dbReference type="Proteomes" id="UP000054549">
    <property type="component" value="Unassembled WGS sequence"/>
</dbReference>
<dbReference type="Pfam" id="PF12937">
    <property type="entry name" value="F-box-like"/>
    <property type="match status" value="1"/>
</dbReference>
<dbReference type="Gene3D" id="3.80.10.10">
    <property type="entry name" value="Ribonuclease Inhibitor"/>
    <property type="match status" value="1"/>
</dbReference>
<name>A0A0C2SW65_AMAMK</name>
<dbReference type="SUPFAM" id="SSF81383">
    <property type="entry name" value="F-box domain"/>
    <property type="match status" value="1"/>
</dbReference>
<reference evidence="2 3" key="1">
    <citation type="submission" date="2014-04" db="EMBL/GenBank/DDBJ databases">
        <title>Evolutionary Origins and Diversification of the Mycorrhizal Mutualists.</title>
        <authorList>
            <consortium name="DOE Joint Genome Institute"/>
            <consortium name="Mycorrhizal Genomics Consortium"/>
            <person name="Kohler A."/>
            <person name="Kuo A."/>
            <person name="Nagy L.G."/>
            <person name="Floudas D."/>
            <person name="Copeland A."/>
            <person name="Barry K.W."/>
            <person name="Cichocki N."/>
            <person name="Veneault-Fourrey C."/>
            <person name="LaButti K."/>
            <person name="Lindquist E.A."/>
            <person name="Lipzen A."/>
            <person name="Lundell T."/>
            <person name="Morin E."/>
            <person name="Murat C."/>
            <person name="Riley R."/>
            <person name="Ohm R."/>
            <person name="Sun H."/>
            <person name="Tunlid A."/>
            <person name="Henrissat B."/>
            <person name="Grigoriev I.V."/>
            <person name="Hibbett D.S."/>
            <person name="Martin F."/>
        </authorList>
    </citation>
    <scope>NUCLEOTIDE SEQUENCE [LARGE SCALE GENOMIC DNA]</scope>
    <source>
        <strain evidence="2 3">Koide BX008</strain>
    </source>
</reference>
<protein>
    <recommendedName>
        <fullName evidence="1">F-box domain-containing protein</fullName>
    </recommendedName>
</protein>
<gene>
    <name evidence="2" type="ORF">M378DRAFT_319903</name>
</gene>
<proteinExistence type="predicted"/>
<dbReference type="EMBL" id="KN818340">
    <property type="protein sequence ID" value="KIL58359.1"/>
    <property type="molecule type" value="Genomic_DNA"/>
</dbReference>
<accession>A0A0C2SW65</accession>
<evidence type="ECO:0000313" key="3">
    <source>
        <dbReference type="Proteomes" id="UP000054549"/>
    </source>
</evidence>
<dbReference type="InterPro" id="IPR036047">
    <property type="entry name" value="F-box-like_dom_sf"/>
</dbReference>
<evidence type="ECO:0000313" key="2">
    <source>
        <dbReference type="EMBL" id="KIL58359.1"/>
    </source>
</evidence>
<dbReference type="InParanoid" id="A0A0C2SW65"/>
<keyword evidence="3" id="KW-1185">Reference proteome</keyword>
<dbReference type="AlphaFoldDB" id="A0A0C2SW65"/>
<organism evidence="2 3">
    <name type="scientific">Amanita muscaria (strain Koide BX008)</name>
    <dbReference type="NCBI Taxonomy" id="946122"/>
    <lineage>
        <taxon>Eukaryota</taxon>
        <taxon>Fungi</taxon>
        <taxon>Dikarya</taxon>
        <taxon>Basidiomycota</taxon>
        <taxon>Agaricomycotina</taxon>
        <taxon>Agaricomycetes</taxon>
        <taxon>Agaricomycetidae</taxon>
        <taxon>Agaricales</taxon>
        <taxon>Pluteineae</taxon>
        <taxon>Amanitaceae</taxon>
        <taxon>Amanita</taxon>
    </lineage>
</organism>
<feature type="domain" description="F-box" evidence="1">
    <location>
        <begin position="8"/>
        <end position="55"/>
    </location>
</feature>
<dbReference type="InterPro" id="IPR032675">
    <property type="entry name" value="LRR_dom_sf"/>
</dbReference>
<dbReference type="HOGENOM" id="CLU_1030447_0_0_1"/>